<keyword evidence="4" id="KW-1185">Reference proteome</keyword>
<evidence type="ECO:0000313" key="4">
    <source>
        <dbReference type="Proteomes" id="UP001279734"/>
    </source>
</evidence>
<gene>
    <name evidence="3" type="ORF">Nepgr_018616</name>
</gene>
<feature type="signal peptide" evidence="2">
    <location>
        <begin position="1"/>
        <end position="37"/>
    </location>
</feature>
<accession>A0AAD3SRT4</accession>
<keyword evidence="2" id="KW-0732">Signal</keyword>
<feature type="compositionally biased region" description="Basic and acidic residues" evidence="1">
    <location>
        <begin position="75"/>
        <end position="84"/>
    </location>
</feature>
<proteinExistence type="predicted"/>
<reference evidence="3" key="1">
    <citation type="submission" date="2023-05" db="EMBL/GenBank/DDBJ databases">
        <title>Nepenthes gracilis genome sequencing.</title>
        <authorList>
            <person name="Fukushima K."/>
        </authorList>
    </citation>
    <scope>NUCLEOTIDE SEQUENCE</scope>
    <source>
        <strain evidence="3">SING2019-196</strain>
    </source>
</reference>
<organism evidence="3 4">
    <name type="scientific">Nepenthes gracilis</name>
    <name type="common">Slender pitcher plant</name>
    <dbReference type="NCBI Taxonomy" id="150966"/>
    <lineage>
        <taxon>Eukaryota</taxon>
        <taxon>Viridiplantae</taxon>
        <taxon>Streptophyta</taxon>
        <taxon>Embryophyta</taxon>
        <taxon>Tracheophyta</taxon>
        <taxon>Spermatophyta</taxon>
        <taxon>Magnoliopsida</taxon>
        <taxon>eudicotyledons</taxon>
        <taxon>Gunneridae</taxon>
        <taxon>Pentapetalae</taxon>
        <taxon>Caryophyllales</taxon>
        <taxon>Nepenthaceae</taxon>
        <taxon>Nepenthes</taxon>
    </lineage>
</organism>
<sequence length="115" mass="12389">MIPTRAIVSLSMRVVVKVIAAFFLGIILLEFVSPAMAAQGCQGNICDLSNGKAGVRKLIPSQIRGIQDVMTSGETENKPQMEGHRRLRTSGDGSVSPPMRNGPTRQFFIAPPPLL</sequence>
<dbReference type="Proteomes" id="UP001279734">
    <property type="component" value="Unassembled WGS sequence"/>
</dbReference>
<evidence type="ECO:0000256" key="2">
    <source>
        <dbReference type="SAM" id="SignalP"/>
    </source>
</evidence>
<evidence type="ECO:0008006" key="5">
    <source>
        <dbReference type="Google" id="ProtNLM"/>
    </source>
</evidence>
<dbReference type="EMBL" id="BSYO01000017">
    <property type="protein sequence ID" value="GMH16775.1"/>
    <property type="molecule type" value="Genomic_DNA"/>
</dbReference>
<feature type="chain" id="PRO_5042277186" description="Secreted protein" evidence="2">
    <location>
        <begin position="38"/>
        <end position="115"/>
    </location>
</feature>
<evidence type="ECO:0000313" key="3">
    <source>
        <dbReference type="EMBL" id="GMH16775.1"/>
    </source>
</evidence>
<protein>
    <recommendedName>
        <fullName evidence="5">Secreted protein</fullName>
    </recommendedName>
</protein>
<feature type="region of interest" description="Disordered" evidence="1">
    <location>
        <begin position="70"/>
        <end position="105"/>
    </location>
</feature>
<evidence type="ECO:0000256" key="1">
    <source>
        <dbReference type="SAM" id="MobiDB-lite"/>
    </source>
</evidence>
<dbReference type="AlphaFoldDB" id="A0AAD3SRT4"/>
<comment type="caution">
    <text evidence="3">The sequence shown here is derived from an EMBL/GenBank/DDBJ whole genome shotgun (WGS) entry which is preliminary data.</text>
</comment>
<name>A0AAD3SRT4_NEPGR</name>